<comment type="similarity">
    <text evidence="1 3">Belongs to the thiolase-like superfamily. Beta-ketoacyl-ACP synthases family.</text>
</comment>
<dbReference type="Proteomes" id="UP000245624">
    <property type="component" value="Unassembled WGS sequence"/>
</dbReference>
<evidence type="ECO:0000256" key="1">
    <source>
        <dbReference type="ARBA" id="ARBA00008467"/>
    </source>
</evidence>
<dbReference type="InterPro" id="IPR020841">
    <property type="entry name" value="PKS_Beta-ketoAc_synthase_dom"/>
</dbReference>
<accession>A0A317KUW7</accession>
<dbReference type="Pfam" id="PF02801">
    <property type="entry name" value="Ketoacyl-synt_C"/>
    <property type="match status" value="1"/>
</dbReference>
<dbReference type="InterPro" id="IPR014030">
    <property type="entry name" value="Ketoacyl_synth_N"/>
</dbReference>
<dbReference type="PANTHER" id="PTHR11712:SF336">
    <property type="entry name" value="3-OXOACYL-[ACYL-CARRIER-PROTEIN] SYNTHASE, MITOCHONDRIAL"/>
    <property type="match status" value="1"/>
</dbReference>
<dbReference type="SMART" id="SM00825">
    <property type="entry name" value="PKS_KS"/>
    <property type="match status" value="1"/>
</dbReference>
<feature type="domain" description="Ketosynthase family 3 (KS3)" evidence="4">
    <location>
        <begin position="2"/>
        <end position="403"/>
    </location>
</feature>
<dbReference type="GO" id="GO:0004315">
    <property type="term" value="F:3-oxoacyl-[acyl-carrier-protein] synthase activity"/>
    <property type="evidence" value="ECO:0007669"/>
    <property type="project" value="TreeGrafter"/>
</dbReference>
<proteinExistence type="inferred from homology"/>
<dbReference type="GO" id="GO:0006633">
    <property type="term" value="P:fatty acid biosynthetic process"/>
    <property type="evidence" value="ECO:0007669"/>
    <property type="project" value="TreeGrafter"/>
</dbReference>
<evidence type="ECO:0000256" key="2">
    <source>
        <dbReference type="ARBA" id="ARBA00022679"/>
    </source>
</evidence>
<dbReference type="EMBL" id="QGTD01000016">
    <property type="protein sequence ID" value="PWU67351.1"/>
    <property type="molecule type" value="Genomic_DNA"/>
</dbReference>
<evidence type="ECO:0000313" key="5">
    <source>
        <dbReference type="EMBL" id="PWU67351.1"/>
    </source>
</evidence>
<protein>
    <submittedName>
        <fullName evidence="5">Polyketide beta-ketoacyl:ACP synthase</fullName>
    </submittedName>
</protein>
<dbReference type="SUPFAM" id="SSF53901">
    <property type="entry name" value="Thiolase-like"/>
    <property type="match status" value="2"/>
</dbReference>
<keyword evidence="6" id="KW-1185">Reference proteome</keyword>
<dbReference type="RefSeq" id="WP_109985197.1">
    <property type="nucleotide sequence ID" value="NZ_JAJUIE010000068.1"/>
</dbReference>
<dbReference type="PROSITE" id="PS52004">
    <property type="entry name" value="KS3_2"/>
    <property type="match status" value="1"/>
</dbReference>
<dbReference type="CDD" id="cd00834">
    <property type="entry name" value="KAS_I_II"/>
    <property type="match status" value="1"/>
</dbReference>
<dbReference type="InterPro" id="IPR016039">
    <property type="entry name" value="Thiolase-like"/>
</dbReference>
<keyword evidence="2 3" id="KW-0808">Transferase</keyword>
<evidence type="ECO:0000256" key="3">
    <source>
        <dbReference type="RuleBase" id="RU003694"/>
    </source>
</evidence>
<name>A0A317KUW7_9BACI</name>
<dbReference type="AlphaFoldDB" id="A0A317KUW7"/>
<dbReference type="NCBIfam" id="NF005490">
    <property type="entry name" value="PRK07103.1"/>
    <property type="match status" value="1"/>
</dbReference>
<sequence>MKNDLVITGIGILSAIGQGKLDFSSALLEGKHVFNQMKRPGRKKEIDFIGAEIDQLNFPDENTKRQWRRASLTSQVALLTLMEAWQEAKLAHIPAERIGLIIGGSNVQQREMLHIYDHYHDKPHFISPTYGMSFMDSDICGWCTEQFDIKGLAYTIGGSSASGQMAVIQACEAVLSGKVDACIALGALMDISYIECHAFRSLGAMGTDLYVHQPEKAARPFDQNRDGFIYGENCGAVVIERRETALKRSIPSYAQILSWARGMDGNRNPNPSREGEMLVIQQALEQADLLPDSIDYINPHGSGSLIGDETELQALIDCGLPHAYINTTKSITGHGLSAAGVVELIATLLQMEARQLHPSRNLQNPINEFFNWVRQGKNEVSINHSLNLSFGFGGVNTAVCLKNER</sequence>
<dbReference type="Pfam" id="PF00109">
    <property type="entry name" value="ketoacyl-synt"/>
    <property type="match status" value="1"/>
</dbReference>
<comment type="caution">
    <text evidence="5">The sequence shown here is derived from an EMBL/GenBank/DDBJ whole genome shotgun (WGS) entry which is preliminary data.</text>
</comment>
<organism evidence="5 6">
    <name type="scientific">Gracilibacillus dipsosauri</name>
    <dbReference type="NCBI Taxonomy" id="178340"/>
    <lineage>
        <taxon>Bacteria</taxon>
        <taxon>Bacillati</taxon>
        <taxon>Bacillota</taxon>
        <taxon>Bacilli</taxon>
        <taxon>Bacillales</taxon>
        <taxon>Bacillaceae</taxon>
        <taxon>Gracilibacillus</taxon>
    </lineage>
</organism>
<dbReference type="Gene3D" id="3.40.47.10">
    <property type="match status" value="2"/>
</dbReference>
<evidence type="ECO:0000313" key="6">
    <source>
        <dbReference type="Proteomes" id="UP000245624"/>
    </source>
</evidence>
<reference evidence="5 6" key="1">
    <citation type="submission" date="2018-05" db="EMBL/GenBank/DDBJ databases">
        <title>Genomic analysis of Gracilibacillus dipsosauri DD1 reveals novel features of a salt-tolerant amylase.</title>
        <authorList>
            <person name="Deutch C.E."/>
            <person name="Yang S."/>
        </authorList>
    </citation>
    <scope>NUCLEOTIDE SEQUENCE [LARGE SCALE GENOMIC DNA]</scope>
    <source>
        <strain evidence="5 6">DD1</strain>
    </source>
</reference>
<evidence type="ECO:0000259" key="4">
    <source>
        <dbReference type="PROSITE" id="PS52004"/>
    </source>
</evidence>
<gene>
    <name evidence="5" type="ORF">DLJ74_15980</name>
</gene>
<dbReference type="OrthoDB" id="9808669at2"/>
<dbReference type="GO" id="GO:0005829">
    <property type="term" value="C:cytosol"/>
    <property type="evidence" value="ECO:0007669"/>
    <property type="project" value="TreeGrafter"/>
</dbReference>
<dbReference type="InterPro" id="IPR014031">
    <property type="entry name" value="Ketoacyl_synth_C"/>
</dbReference>
<dbReference type="InterPro" id="IPR000794">
    <property type="entry name" value="Beta-ketoacyl_synthase"/>
</dbReference>
<dbReference type="PANTHER" id="PTHR11712">
    <property type="entry name" value="POLYKETIDE SYNTHASE-RELATED"/>
    <property type="match status" value="1"/>
</dbReference>